<proteinExistence type="predicted"/>
<dbReference type="EMBL" id="LWAE01000001">
    <property type="protein sequence ID" value="KZL93672.1"/>
    <property type="molecule type" value="Genomic_DNA"/>
</dbReference>
<evidence type="ECO:0000313" key="3">
    <source>
        <dbReference type="Proteomes" id="UP000076603"/>
    </source>
</evidence>
<keyword evidence="2" id="KW-0808">Transferase</keyword>
<dbReference type="PANTHER" id="PTHR45947">
    <property type="entry name" value="SULFOQUINOVOSYL TRANSFERASE SQD2"/>
    <property type="match status" value="1"/>
</dbReference>
<dbReference type="Gene3D" id="3.40.50.2000">
    <property type="entry name" value="Glycogen Phosphorylase B"/>
    <property type="match status" value="2"/>
</dbReference>
<dbReference type="AlphaFoldDB" id="A0A161YRR1"/>
<reference evidence="2 3" key="1">
    <citation type="submission" date="2016-04" db="EMBL/GenBank/DDBJ databases">
        <title>Genome sequence of Clostridium magnum DSM 2767.</title>
        <authorList>
            <person name="Poehlein A."/>
            <person name="Uhlig R."/>
            <person name="Fischer R."/>
            <person name="Bahl H."/>
            <person name="Daniel R."/>
        </authorList>
    </citation>
    <scope>NUCLEOTIDE SEQUENCE [LARGE SCALE GENOMIC DNA]</scope>
    <source>
        <strain evidence="2 3">DSM 2767</strain>
    </source>
</reference>
<evidence type="ECO:0000259" key="1">
    <source>
        <dbReference type="Pfam" id="PF00534"/>
    </source>
</evidence>
<dbReference type="InterPro" id="IPR050194">
    <property type="entry name" value="Glycosyltransferase_grp1"/>
</dbReference>
<dbReference type="InterPro" id="IPR001296">
    <property type="entry name" value="Glyco_trans_1"/>
</dbReference>
<organism evidence="2 3">
    <name type="scientific">Clostridium magnum DSM 2767</name>
    <dbReference type="NCBI Taxonomy" id="1121326"/>
    <lineage>
        <taxon>Bacteria</taxon>
        <taxon>Bacillati</taxon>
        <taxon>Bacillota</taxon>
        <taxon>Clostridia</taxon>
        <taxon>Eubacteriales</taxon>
        <taxon>Clostridiaceae</taxon>
        <taxon>Clostridium</taxon>
    </lineage>
</organism>
<name>A0A161YRR1_9CLOT</name>
<accession>A0A161YRR1</accession>
<dbReference type="SUPFAM" id="SSF53756">
    <property type="entry name" value="UDP-Glycosyltransferase/glycogen phosphorylase"/>
    <property type="match status" value="1"/>
</dbReference>
<comment type="caution">
    <text evidence="2">The sequence shown here is derived from an EMBL/GenBank/DDBJ whole genome shotgun (WGS) entry which is preliminary data.</text>
</comment>
<dbReference type="PANTHER" id="PTHR45947:SF3">
    <property type="entry name" value="SULFOQUINOVOSYL TRANSFERASE SQD2"/>
    <property type="match status" value="1"/>
</dbReference>
<protein>
    <submittedName>
        <fullName evidence="2">Glycosyl transferases group 1</fullName>
    </submittedName>
</protein>
<dbReference type="Pfam" id="PF00534">
    <property type="entry name" value="Glycos_transf_1"/>
    <property type="match status" value="1"/>
</dbReference>
<evidence type="ECO:0000313" key="2">
    <source>
        <dbReference type="EMBL" id="KZL93672.1"/>
    </source>
</evidence>
<dbReference type="PATRIC" id="fig|1121326.3.peg.677"/>
<dbReference type="RefSeq" id="WP_066617996.1">
    <property type="nucleotide sequence ID" value="NZ_FQXL01000040.1"/>
</dbReference>
<dbReference type="CDD" id="cd03801">
    <property type="entry name" value="GT4_PimA-like"/>
    <property type="match status" value="1"/>
</dbReference>
<keyword evidence="3" id="KW-1185">Reference proteome</keyword>
<dbReference type="OrthoDB" id="9811239at2"/>
<dbReference type="GO" id="GO:0016757">
    <property type="term" value="F:glycosyltransferase activity"/>
    <property type="evidence" value="ECO:0007669"/>
    <property type="project" value="InterPro"/>
</dbReference>
<gene>
    <name evidence="2" type="ORF">CLMAG_07230</name>
</gene>
<feature type="domain" description="Glycosyl transferase family 1" evidence="1">
    <location>
        <begin position="166"/>
        <end position="298"/>
    </location>
</feature>
<sequence>MKILLCIRNDYYRSFAGDSMQVIKTAEYLGRKGLQVEINNGGIIDYSSYDIVHLFNLTRIGDAYKYYKIAKSYKKVIVMTSSYWNLKRYYEYIQDYEGVKLWDKCKPYRMEILKGCKMIYVNSEMEAKLLKSDFGEGINYKIIYNGVETEREDIPLYNLKERFNLNNYILCVGKICNMKNQLTLAKICNELGRQLVLIGSVDDKSYFNECIQFKNVMYLGFMDSYNIYNAYRFAKVHVLPSFVENPGLSNLEAAAAGCNIVSTSEGTSKEYFKEMALYCNPYNEEDIALAVEKGFKQRKNSYLKNHILQNYNWEKCINALYEYYKKILL</sequence>
<dbReference type="STRING" id="1121326.CLMAG_07230"/>
<dbReference type="Proteomes" id="UP000076603">
    <property type="component" value="Unassembled WGS sequence"/>
</dbReference>